<dbReference type="InterPro" id="IPR011042">
    <property type="entry name" value="6-blade_b-propeller_TolB-like"/>
</dbReference>
<dbReference type="Proteomes" id="UP000677082">
    <property type="component" value="Unassembled WGS sequence"/>
</dbReference>
<evidence type="ECO:0000313" key="2">
    <source>
        <dbReference type="EMBL" id="GIM91877.1"/>
    </source>
</evidence>
<feature type="signal peptide" evidence="1">
    <location>
        <begin position="1"/>
        <end position="25"/>
    </location>
</feature>
<dbReference type="InterPro" id="IPR006311">
    <property type="entry name" value="TAT_signal"/>
</dbReference>
<organism evidence="2 3">
    <name type="scientific">Paractinoplanes toevensis</name>
    <dbReference type="NCBI Taxonomy" id="571911"/>
    <lineage>
        <taxon>Bacteria</taxon>
        <taxon>Bacillati</taxon>
        <taxon>Actinomycetota</taxon>
        <taxon>Actinomycetes</taxon>
        <taxon>Micromonosporales</taxon>
        <taxon>Micromonosporaceae</taxon>
        <taxon>Paractinoplanes</taxon>
    </lineage>
</organism>
<dbReference type="RefSeq" id="WP_213007771.1">
    <property type="nucleotide sequence ID" value="NZ_BOQN01000050.1"/>
</dbReference>
<dbReference type="Gene3D" id="2.120.10.30">
    <property type="entry name" value="TolB, C-terminal domain"/>
    <property type="match status" value="1"/>
</dbReference>
<evidence type="ECO:0000256" key="1">
    <source>
        <dbReference type="SAM" id="SignalP"/>
    </source>
</evidence>
<evidence type="ECO:0000313" key="3">
    <source>
        <dbReference type="Proteomes" id="UP000677082"/>
    </source>
</evidence>
<proteinExistence type="predicted"/>
<accession>A0A919W101</accession>
<evidence type="ECO:0008006" key="4">
    <source>
        <dbReference type="Google" id="ProtNLM"/>
    </source>
</evidence>
<dbReference type="PROSITE" id="PS51318">
    <property type="entry name" value="TAT"/>
    <property type="match status" value="1"/>
</dbReference>
<dbReference type="EMBL" id="BOQN01000050">
    <property type="protein sequence ID" value="GIM91877.1"/>
    <property type="molecule type" value="Genomic_DNA"/>
</dbReference>
<keyword evidence="3" id="KW-1185">Reference proteome</keyword>
<dbReference type="SUPFAM" id="SSF101898">
    <property type="entry name" value="NHL repeat"/>
    <property type="match status" value="1"/>
</dbReference>
<protein>
    <recommendedName>
        <fullName evidence="4">Superoxide dismutase</fullName>
    </recommendedName>
</protein>
<dbReference type="AlphaFoldDB" id="A0A919W101"/>
<comment type="caution">
    <text evidence="2">The sequence shown here is derived from an EMBL/GenBank/DDBJ whole genome shotgun (WGS) entry which is preliminary data.</text>
</comment>
<reference evidence="2 3" key="1">
    <citation type="submission" date="2021-03" db="EMBL/GenBank/DDBJ databases">
        <title>Whole genome shotgun sequence of Actinoplanes toevensis NBRC 105298.</title>
        <authorList>
            <person name="Komaki H."/>
            <person name="Tamura T."/>
        </authorList>
    </citation>
    <scope>NUCLEOTIDE SEQUENCE [LARGE SCALE GENOMIC DNA]</scope>
    <source>
        <strain evidence="2 3">NBRC 105298</strain>
    </source>
</reference>
<sequence>MHRRTFLSVLGTGLAVTAAGSPAAAAEAEQYPPTITMPPGVQPDGIVMSGQSPHAFVSSRHDGAIYQADLQFGTVTPVRPGRFGQQARGLALGRHGPLFVAGGTGHHMIEVLDYSTGELLASYPRFHHRSDVNDVVAGTSAAYFIDAINPELYRLQLGHDDPLPVAATRVPITGDLRYRWGTNANGITGTPDGSAFLVVQAVTGNLYRVTTDGASTRVDLGGERIPGGDGLHLRYSTLYVAQSRTGTVTKIELNEAGTTGQVAAHITDPRFVAPTALTEHHNILYLTNGGRPFHPGTIENIGLP</sequence>
<gene>
    <name evidence="2" type="ORF">Ato02nite_036700</name>
</gene>
<keyword evidence="1" id="KW-0732">Signal</keyword>
<dbReference type="InterPro" id="IPR015943">
    <property type="entry name" value="WD40/YVTN_repeat-like_dom_sf"/>
</dbReference>
<dbReference type="Gene3D" id="2.130.10.10">
    <property type="entry name" value="YVTN repeat-like/Quinoprotein amine dehydrogenase"/>
    <property type="match status" value="1"/>
</dbReference>
<feature type="chain" id="PRO_5037632322" description="Superoxide dismutase" evidence="1">
    <location>
        <begin position="26"/>
        <end position="304"/>
    </location>
</feature>
<name>A0A919W101_9ACTN</name>